<evidence type="ECO:0000256" key="2">
    <source>
        <dbReference type="ARBA" id="ARBA00023015"/>
    </source>
</evidence>
<dbReference type="Pfam" id="PF03466">
    <property type="entry name" value="LysR_substrate"/>
    <property type="match status" value="1"/>
</dbReference>
<dbReference type="PANTHER" id="PTHR30118:SF15">
    <property type="entry name" value="TRANSCRIPTIONAL REGULATORY PROTEIN"/>
    <property type="match status" value="1"/>
</dbReference>
<dbReference type="EMBL" id="CP089984">
    <property type="protein sequence ID" value="WXB18545.1"/>
    <property type="molecule type" value="Genomic_DNA"/>
</dbReference>
<protein>
    <submittedName>
        <fullName evidence="6">LysR family transcriptional regulator</fullName>
    </submittedName>
</protein>
<evidence type="ECO:0000256" key="4">
    <source>
        <dbReference type="ARBA" id="ARBA00023163"/>
    </source>
</evidence>
<dbReference type="Gene3D" id="3.40.190.10">
    <property type="entry name" value="Periplasmic binding protein-like II"/>
    <property type="match status" value="2"/>
</dbReference>
<dbReference type="Gene3D" id="1.10.10.10">
    <property type="entry name" value="Winged helix-like DNA-binding domain superfamily/Winged helix DNA-binding domain"/>
    <property type="match status" value="1"/>
</dbReference>
<dbReference type="PANTHER" id="PTHR30118">
    <property type="entry name" value="HTH-TYPE TRANSCRIPTIONAL REGULATOR LEUO-RELATED"/>
    <property type="match status" value="1"/>
</dbReference>
<dbReference type="InterPro" id="IPR050389">
    <property type="entry name" value="LysR-type_TF"/>
</dbReference>
<reference evidence="6 7" key="1">
    <citation type="submission" date="2021-12" db="EMBL/GenBank/DDBJ databases">
        <title>Discovery of the Pendulisporaceae a myxobacterial family with distinct sporulation behavior and unique specialized metabolism.</title>
        <authorList>
            <person name="Garcia R."/>
            <person name="Popoff A."/>
            <person name="Bader C.D."/>
            <person name="Loehr J."/>
            <person name="Walesch S."/>
            <person name="Walt C."/>
            <person name="Boldt J."/>
            <person name="Bunk B."/>
            <person name="Haeckl F.J.F.P.J."/>
            <person name="Gunesch A.P."/>
            <person name="Birkelbach J."/>
            <person name="Nuebel U."/>
            <person name="Pietschmann T."/>
            <person name="Bach T."/>
            <person name="Mueller R."/>
        </authorList>
    </citation>
    <scope>NUCLEOTIDE SEQUENCE [LARGE SCALE GENOMIC DNA]</scope>
    <source>
        <strain evidence="6 7">MSr11954</strain>
    </source>
</reference>
<dbReference type="SUPFAM" id="SSF46785">
    <property type="entry name" value="Winged helix' DNA-binding domain"/>
    <property type="match status" value="1"/>
</dbReference>
<evidence type="ECO:0000256" key="3">
    <source>
        <dbReference type="ARBA" id="ARBA00023125"/>
    </source>
</evidence>
<evidence type="ECO:0000313" key="6">
    <source>
        <dbReference type="EMBL" id="WXB18545.1"/>
    </source>
</evidence>
<proteinExistence type="inferred from homology"/>
<comment type="similarity">
    <text evidence="1">Belongs to the LysR transcriptional regulatory family.</text>
</comment>
<dbReference type="RefSeq" id="WP_394828176.1">
    <property type="nucleotide sequence ID" value="NZ_CP089984.1"/>
</dbReference>
<sequence>MIIDYNHLARLDLNLLVAFDALLTEQHVTRAASRLGIGQSAMSHNLGRLRKLFRDDLFVRSESGMQPTPRARALALHVRAALSEVQATLRPDGAFDPARAERRFRLGIRDDLEVAMVPPLLAYIARAAPGVSLDVQQLDPERLLESIDDDRLDLAVGVFHQGRTHHKRRVLCRSDGFLCLFPRAAHDPAERLTIAHYASLPHVRVSTRAECEAAIDAALAKRRYQRRILLDTPHAISVPFVLQQLRAMATLPRRTALVAAASLGLATANVPFPLNGYSIAMLWHASYDQDAAHRWLRDTAMRIAGELDAAPPATAATGAR</sequence>
<dbReference type="PROSITE" id="PS50931">
    <property type="entry name" value="HTH_LYSR"/>
    <property type="match status" value="1"/>
</dbReference>
<evidence type="ECO:0000259" key="5">
    <source>
        <dbReference type="PROSITE" id="PS50931"/>
    </source>
</evidence>
<keyword evidence="7" id="KW-1185">Reference proteome</keyword>
<evidence type="ECO:0000313" key="7">
    <source>
        <dbReference type="Proteomes" id="UP001370348"/>
    </source>
</evidence>
<feature type="domain" description="HTH lysR-type" evidence="5">
    <location>
        <begin position="11"/>
        <end position="68"/>
    </location>
</feature>
<accession>A0ABZ2M7R6</accession>
<dbReference type="InterPro" id="IPR005119">
    <property type="entry name" value="LysR_subst-bd"/>
</dbReference>
<dbReference type="Proteomes" id="UP001370348">
    <property type="component" value="Chromosome"/>
</dbReference>
<dbReference type="Pfam" id="PF00126">
    <property type="entry name" value="HTH_1"/>
    <property type="match status" value="1"/>
</dbReference>
<dbReference type="InterPro" id="IPR036388">
    <property type="entry name" value="WH-like_DNA-bd_sf"/>
</dbReference>
<name>A0ABZ2M7R6_9BACT</name>
<gene>
    <name evidence="6" type="ORF">LZC94_15050</name>
</gene>
<keyword evidence="4" id="KW-0804">Transcription</keyword>
<keyword evidence="2" id="KW-0805">Transcription regulation</keyword>
<evidence type="ECO:0000256" key="1">
    <source>
        <dbReference type="ARBA" id="ARBA00009437"/>
    </source>
</evidence>
<dbReference type="SUPFAM" id="SSF53850">
    <property type="entry name" value="Periplasmic binding protein-like II"/>
    <property type="match status" value="1"/>
</dbReference>
<dbReference type="InterPro" id="IPR000847">
    <property type="entry name" value="LysR_HTH_N"/>
</dbReference>
<dbReference type="InterPro" id="IPR036390">
    <property type="entry name" value="WH_DNA-bd_sf"/>
</dbReference>
<keyword evidence="3" id="KW-0238">DNA-binding</keyword>
<organism evidence="6 7">
    <name type="scientific">Pendulispora albinea</name>
    <dbReference type="NCBI Taxonomy" id="2741071"/>
    <lineage>
        <taxon>Bacteria</taxon>
        <taxon>Pseudomonadati</taxon>
        <taxon>Myxococcota</taxon>
        <taxon>Myxococcia</taxon>
        <taxon>Myxococcales</taxon>
        <taxon>Sorangiineae</taxon>
        <taxon>Pendulisporaceae</taxon>
        <taxon>Pendulispora</taxon>
    </lineage>
</organism>